<evidence type="ECO:0000313" key="2">
    <source>
        <dbReference type="RefSeq" id="XP_025065359.1"/>
    </source>
</evidence>
<dbReference type="GeneID" id="112551022"/>
<dbReference type="Proteomes" id="UP000189705">
    <property type="component" value="Unplaced"/>
</dbReference>
<gene>
    <name evidence="2" type="primary">LOC112551022</name>
</gene>
<dbReference type="AlphaFoldDB" id="A0A3Q0H026"/>
<sequence length="89" mass="10181">MENSPSRHDRFCRTVFSSLPSIMHLSDEDNAAYNIYLCHGDTAATLFPETQTKRKEATEQFYITCTDPLHLGKTFQQLFVSMATLIFTV</sequence>
<proteinExistence type="predicted"/>
<reference evidence="2" key="1">
    <citation type="submission" date="2025-08" db="UniProtKB">
        <authorList>
            <consortium name="RefSeq"/>
        </authorList>
    </citation>
    <scope>IDENTIFICATION</scope>
</reference>
<keyword evidence="1" id="KW-1185">Reference proteome</keyword>
<protein>
    <submittedName>
        <fullName evidence="2">Uncharacterized protein LOC112551022 isoform X2</fullName>
    </submittedName>
</protein>
<evidence type="ECO:0000313" key="1">
    <source>
        <dbReference type="Proteomes" id="UP000189705"/>
    </source>
</evidence>
<name>A0A3Q0H026_ALLSI</name>
<organism evidence="1 2">
    <name type="scientific">Alligator sinensis</name>
    <name type="common">Chinese alligator</name>
    <dbReference type="NCBI Taxonomy" id="38654"/>
    <lineage>
        <taxon>Eukaryota</taxon>
        <taxon>Metazoa</taxon>
        <taxon>Chordata</taxon>
        <taxon>Craniata</taxon>
        <taxon>Vertebrata</taxon>
        <taxon>Euteleostomi</taxon>
        <taxon>Archelosauria</taxon>
        <taxon>Archosauria</taxon>
        <taxon>Crocodylia</taxon>
        <taxon>Alligatoridae</taxon>
        <taxon>Alligatorinae</taxon>
        <taxon>Alligator</taxon>
    </lineage>
</organism>
<dbReference type="RefSeq" id="XP_025065359.1">
    <property type="nucleotide sequence ID" value="XM_025209574.1"/>
</dbReference>
<accession>A0A3Q0H026</accession>